<dbReference type="Proteomes" id="UP000242222">
    <property type="component" value="Unassembled WGS sequence"/>
</dbReference>
<keyword evidence="7" id="KW-0998">Cell outer membrane</keyword>
<keyword evidence="4" id="KW-0812">Transmembrane</keyword>
<dbReference type="Gene3D" id="2.40.160.20">
    <property type="match status" value="1"/>
</dbReference>
<dbReference type="GO" id="GO:0055085">
    <property type="term" value="P:transmembrane transport"/>
    <property type="evidence" value="ECO:0007669"/>
    <property type="project" value="TreeGrafter"/>
</dbReference>
<feature type="signal peptide" evidence="9">
    <location>
        <begin position="1"/>
        <end position="20"/>
    </location>
</feature>
<dbReference type="GO" id="GO:0044384">
    <property type="term" value="C:host outer membrane"/>
    <property type="evidence" value="ECO:0007669"/>
    <property type="project" value="InterPro"/>
</dbReference>
<evidence type="ECO:0000313" key="10">
    <source>
        <dbReference type="EMBL" id="SFM95282.1"/>
    </source>
</evidence>
<dbReference type="GO" id="GO:0009279">
    <property type="term" value="C:cell outer membrane"/>
    <property type="evidence" value="ECO:0007669"/>
    <property type="project" value="UniProtKB-SubCell"/>
</dbReference>
<dbReference type="Pfam" id="PF03922">
    <property type="entry name" value="OmpW"/>
    <property type="match status" value="1"/>
</dbReference>
<dbReference type="FunFam" id="2.40.160.20:FF:000001">
    <property type="entry name" value="Outer membrane protein W"/>
    <property type="match status" value="1"/>
</dbReference>
<protein>
    <recommendedName>
        <fullName evidence="8">Outer membrane protein W</fullName>
    </recommendedName>
</protein>
<evidence type="ECO:0000313" key="11">
    <source>
        <dbReference type="Proteomes" id="UP000242222"/>
    </source>
</evidence>
<dbReference type="InterPro" id="IPR000758">
    <property type="entry name" value="Enterovir_OMP"/>
</dbReference>
<dbReference type="EMBL" id="FOVC01000001">
    <property type="protein sequence ID" value="SFM95282.1"/>
    <property type="molecule type" value="Genomic_DNA"/>
</dbReference>
<evidence type="ECO:0000256" key="5">
    <source>
        <dbReference type="ARBA" id="ARBA00022729"/>
    </source>
</evidence>
<dbReference type="NCBIfam" id="NF008202">
    <property type="entry name" value="PRK10959.1"/>
    <property type="match status" value="1"/>
</dbReference>
<keyword evidence="6" id="KW-0472">Membrane</keyword>
<feature type="chain" id="PRO_5017360352" description="Outer membrane protein W" evidence="9">
    <location>
        <begin position="21"/>
        <end position="210"/>
    </location>
</feature>
<evidence type="ECO:0000256" key="7">
    <source>
        <dbReference type="ARBA" id="ARBA00023237"/>
    </source>
</evidence>
<accession>A0A1I4V263</accession>
<dbReference type="PANTHER" id="PTHR36920">
    <property type="match status" value="1"/>
</dbReference>
<keyword evidence="3" id="KW-1134">Transmembrane beta strand</keyword>
<dbReference type="InterPro" id="IPR011250">
    <property type="entry name" value="OMP/PagP_B-barrel"/>
</dbReference>
<gene>
    <name evidence="10" type="ORF">SAMN05216516_101500</name>
</gene>
<dbReference type="OrthoDB" id="9807574at2"/>
<evidence type="ECO:0000256" key="9">
    <source>
        <dbReference type="SAM" id="SignalP"/>
    </source>
</evidence>
<evidence type="ECO:0000256" key="4">
    <source>
        <dbReference type="ARBA" id="ARBA00022692"/>
    </source>
</evidence>
<evidence type="ECO:0000256" key="2">
    <source>
        <dbReference type="ARBA" id="ARBA00009330"/>
    </source>
</evidence>
<keyword evidence="5 9" id="KW-0732">Signal</keyword>
<evidence type="ECO:0000256" key="6">
    <source>
        <dbReference type="ARBA" id="ARBA00023136"/>
    </source>
</evidence>
<dbReference type="AlphaFoldDB" id="A0A1I4V263"/>
<name>A0A1I4V263_9GAMM</name>
<dbReference type="InterPro" id="IPR005618">
    <property type="entry name" value="OMPW"/>
</dbReference>
<dbReference type="STRING" id="1367852.SAMN05216516_101500"/>
<keyword evidence="11" id="KW-1185">Reference proteome</keyword>
<comment type="similarity">
    <text evidence="2">Belongs to the OmpW/AlkL family.</text>
</comment>
<organism evidence="10 11">
    <name type="scientific">Izhakiella capsodis</name>
    <dbReference type="NCBI Taxonomy" id="1367852"/>
    <lineage>
        <taxon>Bacteria</taxon>
        <taxon>Pseudomonadati</taxon>
        <taxon>Pseudomonadota</taxon>
        <taxon>Gammaproteobacteria</taxon>
        <taxon>Enterobacterales</taxon>
        <taxon>Erwiniaceae</taxon>
        <taxon>Izhakiella</taxon>
    </lineage>
</organism>
<dbReference type="RefSeq" id="WP_092874637.1">
    <property type="nucleotide sequence ID" value="NZ_FOVC01000001.1"/>
</dbReference>
<dbReference type="SUPFAM" id="SSF56925">
    <property type="entry name" value="OMPA-like"/>
    <property type="match status" value="1"/>
</dbReference>
<evidence type="ECO:0000256" key="1">
    <source>
        <dbReference type="ARBA" id="ARBA00004442"/>
    </source>
</evidence>
<evidence type="ECO:0000256" key="8">
    <source>
        <dbReference type="ARBA" id="ARBA00074212"/>
    </source>
</evidence>
<sequence>MKLKATVLAACMLLPAVASAHQAGDFFIRAGSATVRPTGGSDDVLGLGEFNVSNETQLGLTFTYMATDNIGIELLGATPFRHRVGLPSLGDIATLKQLPPSLVVQWYFSGLGKFNPYIGAGVNYTYFYQERFNDTGRGAGLSDLHAKNSLGFAGVAGLDYQLTDNWMLNASVWYMNINTDVSFRVNGVKQNSINTNINPVVFFFGAGYKF</sequence>
<dbReference type="PROSITE" id="PS00695">
    <property type="entry name" value="ENT_VIR_OMP_2"/>
    <property type="match status" value="1"/>
</dbReference>
<proteinExistence type="inferred from homology"/>
<comment type="subcellular location">
    <subcellularLocation>
        <location evidence="1">Cell outer membrane</location>
    </subcellularLocation>
</comment>
<evidence type="ECO:0000256" key="3">
    <source>
        <dbReference type="ARBA" id="ARBA00022452"/>
    </source>
</evidence>
<dbReference type="PANTHER" id="PTHR36920:SF1">
    <property type="entry name" value="OUTER MEMBRANE PROTEIN W"/>
    <property type="match status" value="1"/>
</dbReference>
<reference evidence="11" key="1">
    <citation type="submission" date="2016-10" db="EMBL/GenBank/DDBJ databases">
        <authorList>
            <person name="Varghese N."/>
            <person name="Submissions S."/>
        </authorList>
    </citation>
    <scope>NUCLEOTIDE SEQUENCE [LARGE SCALE GENOMIC DNA]</scope>
    <source>
        <strain evidence="11">N6PO6</strain>
    </source>
</reference>